<dbReference type="Proteomes" id="UP001497680">
    <property type="component" value="Unassembled WGS sequence"/>
</dbReference>
<organism evidence="1 2">
    <name type="scientific">Hypoxylon rubiginosum</name>
    <dbReference type="NCBI Taxonomy" id="110542"/>
    <lineage>
        <taxon>Eukaryota</taxon>
        <taxon>Fungi</taxon>
        <taxon>Dikarya</taxon>
        <taxon>Ascomycota</taxon>
        <taxon>Pezizomycotina</taxon>
        <taxon>Sordariomycetes</taxon>
        <taxon>Xylariomycetidae</taxon>
        <taxon>Xylariales</taxon>
        <taxon>Hypoxylaceae</taxon>
        <taxon>Hypoxylon</taxon>
    </lineage>
</organism>
<sequence length="431" mass="47472">MPEKTHTPKFKLAIIGGGLAGVTLGNALIRHEHIEFHIYESALEFSERGAAVGLAINAQRALHRILPQADVTLERTGGVPMNSTRIMVGTGQSIGHLVFDLAGTDPGIVIHRASLLRELLAPLPKEVLHANKKLASINERENIDARGSIEVNFTDGTTTYFDAVVGADGIFSTVRDYVLREFEDKKGEYRASPAGFWDCRHLVSLEKAKAALGEQYFELDRQYGWVNDGAFIMHDVLENGTIVQCVICAVEKDPPKDRKRPLSREFFEETLGRSLESAHTRGMVDLILDQPSPHCYSEWEHKATPTYANGRVCIIGDAAHATTPWQGSGAGLAIEDAMVLGTLLGAATSPAEISAAMKAYSDLQRPRCQSVIDSSRGTGDILCGRHHEAGLDPDKLKEALLPRWDHIYGIDFEKHESEALKKFECIKQERQ</sequence>
<keyword evidence="2" id="KW-1185">Reference proteome</keyword>
<reference evidence="1 2" key="1">
    <citation type="journal article" date="2022" name="New Phytol.">
        <title>Ecological generalism drives hyperdiversity of secondary metabolite gene clusters in xylarialean endophytes.</title>
        <authorList>
            <person name="Franco M.E.E."/>
            <person name="Wisecaver J.H."/>
            <person name="Arnold A.E."/>
            <person name="Ju Y.M."/>
            <person name="Slot J.C."/>
            <person name="Ahrendt S."/>
            <person name="Moore L.P."/>
            <person name="Eastman K.E."/>
            <person name="Scott K."/>
            <person name="Konkel Z."/>
            <person name="Mondo S.J."/>
            <person name="Kuo A."/>
            <person name="Hayes R.D."/>
            <person name="Haridas S."/>
            <person name="Andreopoulos B."/>
            <person name="Riley R."/>
            <person name="LaButti K."/>
            <person name="Pangilinan J."/>
            <person name="Lipzen A."/>
            <person name="Amirebrahimi M."/>
            <person name="Yan J."/>
            <person name="Adam C."/>
            <person name="Keymanesh K."/>
            <person name="Ng V."/>
            <person name="Louie K."/>
            <person name="Northen T."/>
            <person name="Drula E."/>
            <person name="Henrissat B."/>
            <person name="Hsieh H.M."/>
            <person name="Youens-Clark K."/>
            <person name="Lutzoni F."/>
            <person name="Miadlikowska J."/>
            <person name="Eastwood D.C."/>
            <person name="Hamelin R.C."/>
            <person name="Grigoriev I.V."/>
            <person name="U'Ren J.M."/>
        </authorList>
    </citation>
    <scope>NUCLEOTIDE SEQUENCE [LARGE SCALE GENOMIC DNA]</scope>
    <source>
        <strain evidence="1 2">ER1909</strain>
    </source>
</reference>
<gene>
    <name evidence="1" type="ORF">F4821DRAFT_259767</name>
</gene>
<comment type="caution">
    <text evidence="1">The sequence shown here is derived from an EMBL/GenBank/DDBJ whole genome shotgun (WGS) entry which is preliminary data.</text>
</comment>
<accession>A0ACC0D340</accession>
<protein>
    <submittedName>
        <fullName evidence="1">Salicylate hydroxylase</fullName>
    </submittedName>
</protein>
<name>A0ACC0D340_9PEZI</name>
<evidence type="ECO:0000313" key="2">
    <source>
        <dbReference type="Proteomes" id="UP001497680"/>
    </source>
</evidence>
<proteinExistence type="predicted"/>
<evidence type="ECO:0000313" key="1">
    <source>
        <dbReference type="EMBL" id="KAI6086755.1"/>
    </source>
</evidence>
<dbReference type="EMBL" id="MU394313">
    <property type="protein sequence ID" value="KAI6086755.1"/>
    <property type="molecule type" value="Genomic_DNA"/>
</dbReference>